<keyword evidence="7 13" id="KW-0819">tRNA processing</keyword>
<dbReference type="Gene3D" id="3.90.870.10">
    <property type="entry name" value="DHBP synthase"/>
    <property type="match status" value="1"/>
</dbReference>
<dbReference type="Proteomes" id="UP000678276">
    <property type="component" value="Unassembled WGS sequence"/>
</dbReference>
<keyword evidence="6 13" id="KW-0808">Transferase</keyword>
<dbReference type="PIRSF" id="PIRSF004930">
    <property type="entry name" value="Tln_factor_SUA5"/>
    <property type="match status" value="1"/>
</dbReference>
<evidence type="ECO:0000256" key="10">
    <source>
        <dbReference type="ARBA" id="ARBA00022840"/>
    </source>
</evidence>
<evidence type="ECO:0000256" key="5">
    <source>
        <dbReference type="ARBA" id="ARBA00022490"/>
    </source>
</evidence>
<evidence type="ECO:0000256" key="13">
    <source>
        <dbReference type="PIRNR" id="PIRNR004930"/>
    </source>
</evidence>
<dbReference type="PANTHER" id="PTHR17490">
    <property type="entry name" value="SUA5"/>
    <property type="match status" value="1"/>
</dbReference>
<evidence type="ECO:0000256" key="7">
    <source>
        <dbReference type="ARBA" id="ARBA00022694"/>
    </source>
</evidence>
<accession>A0ABS4BL23</accession>
<evidence type="ECO:0000256" key="4">
    <source>
        <dbReference type="ARBA" id="ARBA00015492"/>
    </source>
</evidence>
<dbReference type="PANTHER" id="PTHR17490:SF16">
    <property type="entry name" value="THREONYLCARBAMOYL-AMP SYNTHASE"/>
    <property type="match status" value="1"/>
</dbReference>
<dbReference type="InterPro" id="IPR005145">
    <property type="entry name" value="Sua5_C"/>
</dbReference>
<comment type="similarity">
    <text evidence="2 13">Belongs to the SUA5 family.</text>
</comment>
<dbReference type="InterPro" id="IPR010923">
    <property type="entry name" value="T(6)A37_SUA5"/>
</dbReference>
<evidence type="ECO:0000313" key="15">
    <source>
        <dbReference type="EMBL" id="MBP0617371.1"/>
    </source>
</evidence>
<keyword evidence="10 13" id="KW-0067">ATP-binding</keyword>
<dbReference type="InterPro" id="IPR006070">
    <property type="entry name" value="Sua5-like_dom"/>
</dbReference>
<reference evidence="15 16" key="1">
    <citation type="submission" date="2021-04" db="EMBL/GenBank/DDBJ databases">
        <title>Whole genome sequence of Jiella sp. KSK16Y-1.</title>
        <authorList>
            <person name="Tuo L."/>
        </authorList>
    </citation>
    <scope>NUCLEOTIDE SEQUENCE [LARGE SCALE GENOMIC DNA]</scope>
    <source>
        <strain evidence="15 16">KSK16Y-1</strain>
    </source>
</reference>
<comment type="catalytic activity">
    <reaction evidence="12 13">
        <text>L-threonine + hydrogencarbonate + ATP = L-threonylcarbamoyladenylate + diphosphate + H2O</text>
        <dbReference type="Rhea" id="RHEA:36407"/>
        <dbReference type="ChEBI" id="CHEBI:15377"/>
        <dbReference type="ChEBI" id="CHEBI:17544"/>
        <dbReference type="ChEBI" id="CHEBI:30616"/>
        <dbReference type="ChEBI" id="CHEBI:33019"/>
        <dbReference type="ChEBI" id="CHEBI:57926"/>
        <dbReference type="ChEBI" id="CHEBI:73682"/>
        <dbReference type="EC" id="2.7.7.87"/>
    </reaction>
</comment>
<evidence type="ECO:0000256" key="12">
    <source>
        <dbReference type="ARBA" id="ARBA00048366"/>
    </source>
</evidence>
<dbReference type="PROSITE" id="PS51163">
    <property type="entry name" value="YRDC"/>
    <property type="match status" value="1"/>
</dbReference>
<dbReference type="NCBIfam" id="TIGR00057">
    <property type="entry name" value="L-threonylcarbamoyladenylate synthase"/>
    <property type="match status" value="1"/>
</dbReference>
<keyword evidence="5 13" id="KW-0963">Cytoplasm</keyword>
<feature type="domain" description="YrdC-like" evidence="14">
    <location>
        <begin position="11"/>
        <end position="197"/>
    </location>
</feature>
<evidence type="ECO:0000259" key="14">
    <source>
        <dbReference type="PROSITE" id="PS51163"/>
    </source>
</evidence>
<comment type="function">
    <text evidence="13">Required for the formation of a threonylcarbamoyl group on adenosine at position 37 (t(6)A37) in tRNAs that read codons beginning with adenine.</text>
</comment>
<comment type="subcellular location">
    <subcellularLocation>
        <location evidence="1 13">Cytoplasm</location>
    </subcellularLocation>
</comment>
<dbReference type="Pfam" id="PF01300">
    <property type="entry name" value="Sua5_yciO_yrdC"/>
    <property type="match status" value="1"/>
</dbReference>
<evidence type="ECO:0000256" key="2">
    <source>
        <dbReference type="ARBA" id="ARBA00007663"/>
    </source>
</evidence>
<keyword evidence="16" id="KW-1185">Reference proteome</keyword>
<keyword evidence="9 13" id="KW-0547">Nucleotide-binding</keyword>
<organism evidence="15 16">
    <name type="scientific">Jiella mangrovi</name>
    <dbReference type="NCBI Taxonomy" id="2821407"/>
    <lineage>
        <taxon>Bacteria</taxon>
        <taxon>Pseudomonadati</taxon>
        <taxon>Pseudomonadota</taxon>
        <taxon>Alphaproteobacteria</taxon>
        <taxon>Hyphomicrobiales</taxon>
        <taxon>Aurantimonadaceae</taxon>
        <taxon>Jiella</taxon>
    </lineage>
</organism>
<evidence type="ECO:0000313" key="16">
    <source>
        <dbReference type="Proteomes" id="UP000678276"/>
    </source>
</evidence>
<gene>
    <name evidence="15" type="ORF">J6595_17425</name>
</gene>
<dbReference type="InterPro" id="IPR017945">
    <property type="entry name" value="DHBP_synth_RibB-like_a/b_dom"/>
</dbReference>
<dbReference type="Pfam" id="PF03481">
    <property type="entry name" value="Sua5_C"/>
    <property type="match status" value="1"/>
</dbReference>
<dbReference type="EMBL" id="JAGJCF010000015">
    <property type="protein sequence ID" value="MBP0617371.1"/>
    <property type="molecule type" value="Genomic_DNA"/>
</dbReference>
<evidence type="ECO:0000256" key="1">
    <source>
        <dbReference type="ARBA" id="ARBA00004496"/>
    </source>
</evidence>
<dbReference type="InterPro" id="IPR038385">
    <property type="entry name" value="Sua5/YwlC_C"/>
</dbReference>
<dbReference type="Gene3D" id="3.40.50.11030">
    <property type="entry name" value="Threonylcarbamoyl-AMP synthase, C-terminal domain"/>
    <property type="match status" value="1"/>
</dbReference>
<keyword evidence="8 13" id="KW-0548">Nucleotidyltransferase</keyword>
<name>A0ABS4BL23_9HYPH</name>
<dbReference type="RefSeq" id="WP_209596060.1">
    <property type="nucleotide sequence ID" value="NZ_JAGJCF010000015.1"/>
</dbReference>
<dbReference type="SUPFAM" id="SSF55821">
    <property type="entry name" value="YrdC/RibB"/>
    <property type="match status" value="1"/>
</dbReference>
<sequence>MKTEILPLTDPAAEQRAETLLRDGQLVALPTETVYGLAGDSGSSKAVAGIFEAKARPRFNPLICHVDSMKMAREIAVFDALAEKLATAFWPGPLTLVLPLRAKTAVHPLATAGLDTVAVRMPHGVVARLAAKLTRPIVAPSANLSGRVTGTSAEAVARGLSGRIPLILDGGATPVGLESTIVRPAGDRLVLLRAGGIARDVLAEASGLAIEDPAAGAAIAAPGSLASHYAPTGRVRLDVRSIEPGEFVIAFGPDRPQGLENAAAIVNLSPAGDLAEAASNLFAALSAFDSADVEAIAVAPIPSTGLGEAINDRLRRAAAPR</sequence>
<comment type="caution">
    <text evidence="15">The sequence shown here is derived from an EMBL/GenBank/DDBJ whole genome shotgun (WGS) entry which is preliminary data.</text>
</comment>
<dbReference type="EC" id="2.7.7.87" evidence="3 13"/>
<evidence type="ECO:0000256" key="9">
    <source>
        <dbReference type="ARBA" id="ARBA00022741"/>
    </source>
</evidence>
<evidence type="ECO:0000256" key="6">
    <source>
        <dbReference type="ARBA" id="ARBA00022679"/>
    </source>
</evidence>
<evidence type="ECO:0000256" key="8">
    <source>
        <dbReference type="ARBA" id="ARBA00022695"/>
    </source>
</evidence>
<evidence type="ECO:0000256" key="3">
    <source>
        <dbReference type="ARBA" id="ARBA00012584"/>
    </source>
</evidence>
<evidence type="ECO:0000256" key="11">
    <source>
        <dbReference type="ARBA" id="ARBA00029774"/>
    </source>
</evidence>
<dbReference type="InterPro" id="IPR050156">
    <property type="entry name" value="TC-AMP_synthase_SUA5"/>
</dbReference>
<protein>
    <recommendedName>
        <fullName evidence="4 13">Threonylcarbamoyl-AMP synthase</fullName>
        <shortName evidence="13">TC-AMP synthase</shortName>
        <ecNumber evidence="3 13">2.7.7.87</ecNumber>
    </recommendedName>
    <alternativeName>
        <fullName evidence="11 13">L-threonylcarbamoyladenylate synthase</fullName>
    </alternativeName>
</protein>
<proteinExistence type="inferred from homology"/>